<accession>A0ABN5H3R6</accession>
<comment type="subunit">
    <text evidence="9 10">Homodimer. Probably interacts with PlsY.</text>
</comment>
<keyword evidence="6 10" id="KW-0594">Phospholipid biosynthesis</keyword>
<dbReference type="Gene3D" id="3.40.718.10">
    <property type="entry name" value="Isopropylmalate Dehydrogenase"/>
    <property type="match status" value="1"/>
</dbReference>
<evidence type="ECO:0000313" key="11">
    <source>
        <dbReference type="EMBL" id="AUW94524.1"/>
    </source>
</evidence>
<dbReference type="NCBIfam" id="TIGR00182">
    <property type="entry name" value="plsX"/>
    <property type="match status" value="1"/>
</dbReference>
<comment type="pathway">
    <text evidence="10">Lipid metabolism; phospholipid metabolism.</text>
</comment>
<comment type="function">
    <text evidence="10">Catalyzes the reversible formation of acyl-phosphate (acyl-PO(4)) from acyl-[acyl-carrier-protein] (acyl-ACP). This enzyme utilizes acyl-ACP as fatty acyl donor, but not acyl-CoA.</text>
</comment>
<keyword evidence="2 10" id="KW-0963">Cytoplasm</keyword>
<proteinExistence type="inferred from homology"/>
<dbReference type="InterPro" id="IPR012281">
    <property type="entry name" value="Phospholipid_synth_PlsX-like"/>
</dbReference>
<dbReference type="PIRSF" id="PIRSF002465">
    <property type="entry name" value="Phsphlp_syn_PlsX"/>
    <property type="match status" value="1"/>
</dbReference>
<evidence type="ECO:0000256" key="6">
    <source>
        <dbReference type="ARBA" id="ARBA00023209"/>
    </source>
</evidence>
<evidence type="ECO:0000256" key="2">
    <source>
        <dbReference type="ARBA" id="ARBA00022490"/>
    </source>
</evidence>
<comment type="similarity">
    <text evidence="10">Belongs to the PlsX family.</text>
</comment>
<keyword evidence="7 10" id="KW-1208">Phospholipid metabolism</keyword>
<dbReference type="EMBL" id="CP019454">
    <property type="protein sequence ID" value="AUW94524.1"/>
    <property type="molecule type" value="Genomic_DNA"/>
</dbReference>
<evidence type="ECO:0000256" key="1">
    <source>
        <dbReference type="ARBA" id="ARBA00001232"/>
    </source>
</evidence>
<dbReference type="HAMAP" id="MF_00019">
    <property type="entry name" value="PlsX"/>
    <property type="match status" value="1"/>
</dbReference>
<dbReference type="GO" id="GO:0016746">
    <property type="term" value="F:acyltransferase activity"/>
    <property type="evidence" value="ECO:0007669"/>
    <property type="project" value="UniProtKB-KW"/>
</dbReference>
<protein>
    <recommendedName>
        <fullName evidence="8 10">Phosphate acyltransferase</fullName>
        <ecNumber evidence="8 10">2.3.1.274</ecNumber>
    </recommendedName>
    <alternativeName>
        <fullName evidence="10">Acyl-ACP phosphotransacylase</fullName>
    </alternativeName>
    <alternativeName>
        <fullName evidence="10">Acyl-[acyl-carrier-protein]--phosphate acyltransferase</fullName>
    </alternativeName>
    <alternativeName>
        <fullName evidence="10">Phosphate-acyl-ACP acyltransferase</fullName>
    </alternativeName>
</protein>
<sequence>MKIAVDAMGGDNAPLAPVQGALSALEEIGDLEIVLVGDVDRIKPLLRDKPRQTRLILHHAPDVIGMGEAPVQAVRRKPDSSMVQAIKLVKQQEAMAVISAGNTGALMTAGLFIIGRMPGIERPALSALLPVMKGWGVLLLDVGANLDPKPSQLVQYGVMGAYYCQEVYGIPNPRVGLLNVGEEPRKGTPLARETYERLRQSDLNFVGNIESRELLQGRADVVVSDGFSGNIALKLTEGLARDLMGEFKKVLLANFKTKIAAWMLKDGLMALKRRMDYEEYGGAPLLGLDQIVYKVHGASQQRAFHTAITLAYSYCHKHTQDRIRERVREEEANQ</sequence>
<dbReference type="SUPFAM" id="SSF53659">
    <property type="entry name" value="Isocitrate/Isopropylmalate dehydrogenase-like"/>
    <property type="match status" value="1"/>
</dbReference>
<evidence type="ECO:0000256" key="4">
    <source>
        <dbReference type="ARBA" id="ARBA00022679"/>
    </source>
</evidence>
<keyword evidence="3 10" id="KW-0444">Lipid biosynthesis</keyword>
<evidence type="ECO:0000313" key="12">
    <source>
        <dbReference type="Proteomes" id="UP000325292"/>
    </source>
</evidence>
<reference evidence="11 12" key="1">
    <citation type="journal article" date="2019" name="Sci. Rep.">
        <title>Sulfobacillus thermotolerans: new insights into resistance and metabolic capacities of acidophilic chemolithotrophs.</title>
        <authorList>
            <person name="Panyushkina A.E."/>
            <person name="Babenko V.V."/>
            <person name="Nikitina A.S."/>
            <person name="Selezneva O.V."/>
            <person name="Tsaplina I.A."/>
            <person name="Letarova M.A."/>
            <person name="Kostryukova E.S."/>
            <person name="Letarov A.V."/>
        </authorList>
    </citation>
    <scope>NUCLEOTIDE SEQUENCE [LARGE SCALE GENOMIC DNA]</scope>
    <source>
        <strain evidence="11 12">Kr1</strain>
    </source>
</reference>
<evidence type="ECO:0000256" key="7">
    <source>
        <dbReference type="ARBA" id="ARBA00023264"/>
    </source>
</evidence>
<evidence type="ECO:0000256" key="8">
    <source>
        <dbReference type="ARBA" id="ARBA00024069"/>
    </source>
</evidence>
<organism evidence="11 12">
    <name type="scientific">Sulfobacillus thermotolerans</name>
    <dbReference type="NCBI Taxonomy" id="338644"/>
    <lineage>
        <taxon>Bacteria</taxon>
        <taxon>Bacillati</taxon>
        <taxon>Bacillota</taxon>
        <taxon>Clostridia</taxon>
        <taxon>Eubacteriales</taxon>
        <taxon>Clostridiales Family XVII. Incertae Sedis</taxon>
        <taxon>Sulfobacillus</taxon>
    </lineage>
</organism>
<comment type="catalytic activity">
    <reaction evidence="1 10">
        <text>a fatty acyl-[ACP] + phosphate = an acyl phosphate + holo-[ACP]</text>
        <dbReference type="Rhea" id="RHEA:42292"/>
        <dbReference type="Rhea" id="RHEA-COMP:9685"/>
        <dbReference type="Rhea" id="RHEA-COMP:14125"/>
        <dbReference type="ChEBI" id="CHEBI:43474"/>
        <dbReference type="ChEBI" id="CHEBI:59918"/>
        <dbReference type="ChEBI" id="CHEBI:64479"/>
        <dbReference type="ChEBI" id="CHEBI:138651"/>
        <dbReference type="EC" id="2.3.1.274"/>
    </reaction>
</comment>
<keyword evidence="12" id="KW-1185">Reference proteome</keyword>
<dbReference type="PANTHER" id="PTHR30100:SF1">
    <property type="entry name" value="PHOSPHATE ACYLTRANSFERASE"/>
    <property type="match status" value="1"/>
</dbReference>
<dbReference type="Proteomes" id="UP000325292">
    <property type="component" value="Chromosome"/>
</dbReference>
<keyword evidence="5 10" id="KW-0443">Lipid metabolism</keyword>
<dbReference type="EC" id="2.3.1.274" evidence="8 10"/>
<gene>
    <name evidence="10" type="primary">plsX</name>
    <name evidence="11" type="ORF">BXT84_11705</name>
</gene>
<comment type="subcellular location">
    <subcellularLocation>
        <location evidence="10">Cytoplasm</location>
    </subcellularLocation>
    <text evidence="10">Associated with the membrane possibly through PlsY.</text>
</comment>
<evidence type="ECO:0000256" key="10">
    <source>
        <dbReference type="HAMAP-Rule" id="MF_00019"/>
    </source>
</evidence>
<evidence type="ECO:0000256" key="9">
    <source>
        <dbReference type="ARBA" id="ARBA00046608"/>
    </source>
</evidence>
<keyword evidence="11" id="KW-0012">Acyltransferase</keyword>
<evidence type="ECO:0000256" key="3">
    <source>
        <dbReference type="ARBA" id="ARBA00022516"/>
    </source>
</evidence>
<name>A0ABN5H3R6_9FIRM</name>
<evidence type="ECO:0000256" key="5">
    <source>
        <dbReference type="ARBA" id="ARBA00023098"/>
    </source>
</evidence>
<dbReference type="Pfam" id="PF02504">
    <property type="entry name" value="FA_synthesis"/>
    <property type="match status" value="1"/>
</dbReference>
<dbReference type="InterPro" id="IPR003664">
    <property type="entry name" value="FA_synthesis"/>
</dbReference>
<keyword evidence="4 10" id="KW-0808">Transferase</keyword>
<dbReference type="PANTHER" id="PTHR30100">
    <property type="entry name" value="FATTY ACID/PHOSPHOLIPID SYNTHESIS PROTEIN PLSX"/>
    <property type="match status" value="1"/>
</dbReference>
<dbReference type="RefSeq" id="WP_103376919.1">
    <property type="nucleotide sequence ID" value="NZ_CP133983.1"/>
</dbReference>